<evidence type="ECO:0000256" key="5">
    <source>
        <dbReference type="SAM" id="SignalP"/>
    </source>
</evidence>
<dbReference type="InterPro" id="IPR035669">
    <property type="entry name" value="SGNH_plant_lipase-like"/>
</dbReference>
<reference evidence="6" key="1">
    <citation type="submission" date="2021-03" db="EMBL/GenBank/DDBJ databases">
        <authorList>
            <consortium name="Genoscope - CEA"/>
            <person name="William W."/>
        </authorList>
    </citation>
    <scope>NUCLEOTIDE SEQUENCE</scope>
    <source>
        <strain evidence="6">Doubled-haploid Pahang</strain>
    </source>
</reference>
<organism evidence="6">
    <name type="scientific">Musa acuminata subsp. malaccensis</name>
    <name type="common">Wild banana</name>
    <name type="synonym">Musa malaccensis</name>
    <dbReference type="NCBI Taxonomy" id="214687"/>
    <lineage>
        <taxon>Eukaryota</taxon>
        <taxon>Viridiplantae</taxon>
        <taxon>Streptophyta</taxon>
        <taxon>Embryophyta</taxon>
        <taxon>Tracheophyta</taxon>
        <taxon>Spermatophyta</taxon>
        <taxon>Magnoliopsida</taxon>
        <taxon>Liliopsida</taxon>
        <taxon>Zingiberales</taxon>
        <taxon>Musaceae</taxon>
        <taxon>Musa</taxon>
    </lineage>
</organism>
<keyword evidence="3" id="KW-0378">Hydrolase</keyword>
<dbReference type="Pfam" id="PF00657">
    <property type="entry name" value="Lipase_GDSL"/>
    <property type="match status" value="1"/>
</dbReference>
<dbReference type="AlphaFoldDB" id="A0A8D7FMZ1"/>
<evidence type="ECO:0000256" key="2">
    <source>
        <dbReference type="ARBA" id="ARBA00022729"/>
    </source>
</evidence>
<name>A0A8D7FMZ1_MUSAM</name>
<dbReference type="CDD" id="cd01837">
    <property type="entry name" value="SGNH_plant_lipase_like"/>
    <property type="match status" value="1"/>
</dbReference>
<proteinExistence type="inferred from homology"/>
<protein>
    <submittedName>
        <fullName evidence="6">(wild Malaysian banana) hypothetical protein</fullName>
    </submittedName>
</protein>
<dbReference type="InterPro" id="IPR036514">
    <property type="entry name" value="SGNH_hydro_sf"/>
</dbReference>
<keyword evidence="4" id="KW-0325">Glycoprotein</keyword>
<dbReference type="PANTHER" id="PTHR22835:SF663">
    <property type="entry name" value="LIPASE-LIKE"/>
    <property type="match status" value="1"/>
</dbReference>
<dbReference type="EMBL" id="HG996466">
    <property type="protein sequence ID" value="CAG1859828.1"/>
    <property type="molecule type" value="Genomic_DNA"/>
</dbReference>
<evidence type="ECO:0000313" key="6">
    <source>
        <dbReference type="EMBL" id="CAG1859828.1"/>
    </source>
</evidence>
<feature type="signal peptide" evidence="5">
    <location>
        <begin position="1"/>
        <end position="25"/>
    </location>
</feature>
<evidence type="ECO:0000256" key="4">
    <source>
        <dbReference type="ARBA" id="ARBA00023180"/>
    </source>
</evidence>
<dbReference type="PANTHER" id="PTHR22835">
    <property type="entry name" value="ZINC FINGER FYVE DOMAIN CONTAINING PROTEIN"/>
    <property type="match status" value="1"/>
</dbReference>
<gene>
    <name evidence="6" type="ORF">GSMUA_301230.1</name>
</gene>
<dbReference type="Gene3D" id="3.40.50.1110">
    <property type="entry name" value="SGNH hydrolase"/>
    <property type="match status" value="1"/>
</dbReference>
<evidence type="ECO:0000256" key="3">
    <source>
        <dbReference type="ARBA" id="ARBA00022801"/>
    </source>
</evidence>
<dbReference type="InterPro" id="IPR001087">
    <property type="entry name" value="GDSL"/>
</dbReference>
<dbReference type="SUPFAM" id="SSF52266">
    <property type="entry name" value="SGNH hydrolase"/>
    <property type="match status" value="1"/>
</dbReference>
<sequence>MASSETHVGVVITIVLLLSVHRVTSCYSSIFSFGDSLADTGNILASDGDSAGAVSRLPYGETYFHRPTGRYSDGRLIIDFIAQAMGVPLLRPYLGGGSDEDFRHGANFAVGGATALNSSFFRDKKIDVSWTEYSLQVQIEWFKQLLRSTPSVSAMTEPSILGNSLFLVGEIGGNDYNHPFFQNRRVEEIRTFVPSVVKAISSAITDLIKLGAKNLVVPGNLPIGCVPVYLTQFQTQKLDDYDAKTGCIRWLNEFSQYHNRLLQDEIERVRGLHPNATIAYADYYESAMRLFESPKQFGFKEPLSACCVGCGGPSAKLCSDPSSYASWDGLHLTEAAYRTIANGLLKGPLAVPSLNQTCPNVQQSSASTDTLKLLCFSMSISSFAWLQKKSTLF</sequence>
<comment type="similarity">
    <text evidence="1">Belongs to the 'GDSL' lipolytic enzyme family.</text>
</comment>
<keyword evidence="2 5" id="KW-0732">Signal</keyword>
<feature type="chain" id="PRO_5033991800" evidence="5">
    <location>
        <begin position="26"/>
        <end position="393"/>
    </location>
</feature>
<accession>A0A8D7FMZ1</accession>
<dbReference type="GO" id="GO:0016788">
    <property type="term" value="F:hydrolase activity, acting on ester bonds"/>
    <property type="evidence" value="ECO:0007669"/>
    <property type="project" value="InterPro"/>
</dbReference>
<evidence type="ECO:0000256" key="1">
    <source>
        <dbReference type="ARBA" id="ARBA00008668"/>
    </source>
</evidence>